<dbReference type="SUPFAM" id="SSF49503">
    <property type="entry name" value="Cupredoxins"/>
    <property type="match status" value="3"/>
</dbReference>
<dbReference type="CDD" id="cd13901">
    <property type="entry name" value="CuRO_3_MaLCC_like"/>
    <property type="match status" value="1"/>
</dbReference>
<dbReference type="GO" id="GO:0005507">
    <property type="term" value="F:copper ion binding"/>
    <property type="evidence" value="ECO:0007669"/>
    <property type="project" value="InterPro"/>
</dbReference>
<keyword evidence="8" id="KW-0325">Glycoprotein</keyword>
<feature type="domain" description="Plastocyanin-like" evidence="12">
    <location>
        <begin position="1"/>
        <end position="100"/>
    </location>
</feature>
<dbReference type="PROSITE" id="PS00080">
    <property type="entry name" value="MULTICOPPER_OXIDASE2"/>
    <property type="match status" value="1"/>
</dbReference>
<evidence type="ECO:0000256" key="5">
    <source>
        <dbReference type="ARBA" id="ARBA00022723"/>
    </source>
</evidence>
<comment type="cofactor">
    <cofactor evidence="2">
        <name>Cu cation</name>
        <dbReference type="ChEBI" id="CHEBI:23378"/>
    </cofactor>
</comment>
<dbReference type="GO" id="GO:0046274">
    <property type="term" value="P:lignin catabolic process"/>
    <property type="evidence" value="ECO:0007669"/>
    <property type="project" value="UniProtKB-KW"/>
</dbReference>
<evidence type="ECO:0000259" key="11">
    <source>
        <dbReference type="Pfam" id="PF07731"/>
    </source>
</evidence>
<comment type="catalytic activity">
    <reaction evidence="1">
        <text>4 hydroquinone + O2 = 4 benzosemiquinone + 2 H2O</text>
        <dbReference type="Rhea" id="RHEA:11276"/>
        <dbReference type="ChEBI" id="CHEBI:15377"/>
        <dbReference type="ChEBI" id="CHEBI:15379"/>
        <dbReference type="ChEBI" id="CHEBI:17594"/>
        <dbReference type="ChEBI" id="CHEBI:17977"/>
        <dbReference type="EC" id="1.10.3.2"/>
    </reaction>
</comment>
<keyword evidence="14" id="KW-1185">Reference proteome</keyword>
<dbReference type="PANTHER" id="PTHR11709:SF87">
    <property type="entry name" value="LACCASE"/>
    <property type="match status" value="1"/>
</dbReference>
<proteinExistence type="inferred from homology"/>
<accession>A0AA40BV32</accession>
<keyword evidence="6" id="KW-0560">Oxidoreductase</keyword>
<dbReference type="GO" id="GO:0052716">
    <property type="term" value="F:hydroquinone:oxygen oxidoreductase activity"/>
    <property type="evidence" value="ECO:0007669"/>
    <property type="project" value="UniProtKB-EC"/>
</dbReference>
<evidence type="ECO:0000256" key="1">
    <source>
        <dbReference type="ARBA" id="ARBA00000349"/>
    </source>
</evidence>
<evidence type="ECO:0000256" key="6">
    <source>
        <dbReference type="ARBA" id="ARBA00023002"/>
    </source>
</evidence>
<dbReference type="Pfam" id="PF07731">
    <property type="entry name" value="Cu-oxidase_2"/>
    <property type="match status" value="1"/>
</dbReference>
<dbReference type="InterPro" id="IPR001117">
    <property type="entry name" value="Cu-oxidase_2nd"/>
</dbReference>
<dbReference type="InterPro" id="IPR002355">
    <property type="entry name" value="Cu_oxidase_Cu_BS"/>
</dbReference>
<dbReference type="InterPro" id="IPR011706">
    <property type="entry name" value="Cu-oxidase_C"/>
</dbReference>
<protein>
    <recommendedName>
        <fullName evidence="4">laccase</fullName>
        <ecNumber evidence="4">1.10.3.2</ecNumber>
    </recommendedName>
</protein>
<dbReference type="Pfam" id="PF00394">
    <property type="entry name" value="Cu-oxidase"/>
    <property type="match status" value="1"/>
</dbReference>
<evidence type="ECO:0000313" key="14">
    <source>
        <dbReference type="Proteomes" id="UP001175000"/>
    </source>
</evidence>
<sequence length="502" mass="55584">MLINGKCPGPTIRADWGDTVRVTVTNNLRINGTSLHWHGIRMHENNQNDGANGITECPLPPGASKVYSFRAEQYGSSWYHSHFSSQYANGVVGTIQIDGPASLPYEEDLGVFPLTDWYYGAADEIQHSLIPPPGAAPPADNVLFNGSHVNAAGGGSYYRVKLKPGKRHRLRIINTSVDNAFTVSLNNHSMTVIQTDFIPVNAYTAQSLFLTVGQRYDVTIDASQSVGNYWFNVTFAASGLCGVANIRYPAAIFDYEGASSTALPAFQGTPPPDSLCEDNTNFSPIVTRSPPAPSFTASPDNALDVSIAVQTWEGQQRVYWKVNGEDMNITWDEPTLEYLAKGDMNFPNRYNVFEVPQANQWAFWVVENGLGVPHPLHLHGHDFLILGRSPAVANPFAIPVRRYNDATDRATLNFANPTRRDTTMLPGNGWVVVAFRTDNPGAWLFHCHIAWHVSQGLSVQFLERVQEIPATVRLEEIEPVCEQWTTYYSTSPHKQFDSGLRV</sequence>
<evidence type="ECO:0000256" key="9">
    <source>
        <dbReference type="ARBA" id="ARBA00023185"/>
    </source>
</evidence>
<dbReference type="Gene3D" id="2.60.40.420">
    <property type="entry name" value="Cupredoxins - blue copper proteins"/>
    <property type="match status" value="3"/>
</dbReference>
<name>A0AA40BV32_9PEZI</name>
<evidence type="ECO:0000256" key="8">
    <source>
        <dbReference type="ARBA" id="ARBA00023180"/>
    </source>
</evidence>
<keyword evidence="7" id="KW-0186">Copper</keyword>
<evidence type="ECO:0000313" key="13">
    <source>
        <dbReference type="EMBL" id="KAK0614734.1"/>
    </source>
</evidence>
<dbReference type="Proteomes" id="UP001175000">
    <property type="component" value="Unassembled WGS sequence"/>
</dbReference>
<dbReference type="Pfam" id="PF07732">
    <property type="entry name" value="Cu-oxidase_3"/>
    <property type="match status" value="1"/>
</dbReference>
<dbReference type="AlphaFoldDB" id="A0AA40BV32"/>
<dbReference type="InterPro" id="IPR008972">
    <property type="entry name" value="Cupredoxin"/>
</dbReference>
<comment type="caution">
    <text evidence="13">The sequence shown here is derived from an EMBL/GenBank/DDBJ whole genome shotgun (WGS) entry which is preliminary data.</text>
</comment>
<dbReference type="PROSITE" id="PS00079">
    <property type="entry name" value="MULTICOPPER_OXIDASE1"/>
    <property type="match status" value="1"/>
</dbReference>
<keyword evidence="9" id="KW-0439">Lignin degradation</keyword>
<dbReference type="InterPro" id="IPR045087">
    <property type="entry name" value="Cu-oxidase_fam"/>
</dbReference>
<keyword evidence="5" id="KW-0479">Metal-binding</keyword>
<organism evidence="13 14">
    <name type="scientific">Immersiella caudata</name>
    <dbReference type="NCBI Taxonomy" id="314043"/>
    <lineage>
        <taxon>Eukaryota</taxon>
        <taxon>Fungi</taxon>
        <taxon>Dikarya</taxon>
        <taxon>Ascomycota</taxon>
        <taxon>Pezizomycotina</taxon>
        <taxon>Sordariomycetes</taxon>
        <taxon>Sordariomycetidae</taxon>
        <taxon>Sordariales</taxon>
        <taxon>Lasiosphaeriaceae</taxon>
        <taxon>Immersiella</taxon>
    </lineage>
</organism>
<gene>
    <name evidence="13" type="ORF">B0T14DRAFT_463281</name>
</gene>
<evidence type="ECO:0000259" key="12">
    <source>
        <dbReference type="Pfam" id="PF07732"/>
    </source>
</evidence>
<dbReference type="EMBL" id="JAULSU010000006">
    <property type="protein sequence ID" value="KAK0614734.1"/>
    <property type="molecule type" value="Genomic_DNA"/>
</dbReference>
<evidence type="ECO:0000256" key="7">
    <source>
        <dbReference type="ARBA" id="ARBA00023008"/>
    </source>
</evidence>
<dbReference type="FunFam" id="2.60.40.420:FF:000045">
    <property type="entry name" value="Laccase 2"/>
    <property type="match status" value="1"/>
</dbReference>
<evidence type="ECO:0000256" key="2">
    <source>
        <dbReference type="ARBA" id="ARBA00001935"/>
    </source>
</evidence>
<reference evidence="13" key="1">
    <citation type="submission" date="2023-06" db="EMBL/GenBank/DDBJ databases">
        <title>Genome-scale phylogeny and comparative genomics of the fungal order Sordariales.</title>
        <authorList>
            <consortium name="Lawrence Berkeley National Laboratory"/>
            <person name="Hensen N."/>
            <person name="Bonometti L."/>
            <person name="Westerberg I."/>
            <person name="Brannstrom I.O."/>
            <person name="Guillou S."/>
            <person name="Cros-Aarteil S."/>
            <person name="Calhoun S."/>
            <person name="Haridas S."/>
            <person name="Kuo A."/>
            <person name="Mondo S."/>
            <person name="Pangilinan J."/>
            <person name="Riley R."/>
            <person name="Labutti K."/>
            <person name="Andreopoulos B."/>
            <person name="Lipzen A."/>
            <person name="Chen C."/>
            <person name="Yanf M."/>
            <person name="Daum C."/>
            <person name="Ng V."/>
            <person name="Clum A."/>
            <person name="Steindorff A."/>
            <person name="Ohm R."/>
            <person name="Martin F."/>
            <person name="Silar P."/>
            <person name="Natvig D."/>
            <person name="Lalanne C."/>
            <person name="Gautier V."/>
            <person name="Ament-Velasquez S.L."/>
            <person name="Kruys A."/>
            <person name="Hutchinson M.I."/>
            <person name="Powell A.J."/>
            <person name="Barry K."/>
            <person name="Miller A.N."/>
            <person name="Grigoriev I.V."/>
            <person name="Debuchy R."/>
            <person name="Gladieux P."/>
            <person name="Thoren M.H."/>
            <person name="Johannesson H."/>
        </authorList>
    </citation>
    <scope>NUCLEOTIDE SEQUENCE</scope>
    <source>
        <strain evidence="13">CBS 606.72</strain>
    </source>
</reference>
<feature type="domain" description="Plastocyanin-like" evidence="11">
    <location>
        <begin position="333"/>
        <end position="466"/>
    </location>
</feature>
<dbReference type="EC" id="1.10.3.2" evidence="4"/>
<dbReference type="InterPro" id="IPR011707">
    <property type="entry name" value="Cu-oxidase-like_N"/>
</dbReference>
<dbReference type="PANTHER" id="PTHR11709">
    <property type="entry name" value="MULTI-COPPER OXIDASE"/>
    <property type="match status" value="1"/>
</dbReference>
<dbReference type="FunFam" id="2.60.40.420:FF:000046">
    <property type="entry name" value="Multicopper oxidase"/>
    <property type="match status" value="1"/>
</dbReference>
<evidence type="ECO:0000256" key="4">
    <source>
        <dbReference type="ARBA" id="ARBA00012297"/>
    </source>
</evidence>
<evidence type="ECO:0000259" key="10">
    <source>
        <dbReference type="Pfam" id="PF00394"/>
    </source>
</evidence>
<comment type="similarity">
    <text evidence="3">Belongs to the multicopper oxidase family.</text>
</comment>
<feature type="domain" description="Plastocyanin-like" evidence="10">
    <location>
        <begin position="111"/>
        <end position="258"/>
    </location>
</feature>
<evidence type="ECO:0000256" key="3">
    <source>
        <dbReference type="ARBA" id="ARBA00010609"/>
    </source>
</evidence>
<dbReference type="InterPro" id="IPR033138">
    <property type="entry name" value="Cu_oxidase_CS"/>
</dbReference>